<evidence type="ECO:0000313" key="3">
    <source>
        <dbReference type="Proteomes" id="UP000219788"/>
    </source>
</evidence>
<dbReference type="Pfam" id="PF00111">
    <property type="entry name" value="Fer2"/>
    <property type="match status" value="1"/>
</dbReference>
<dbReference type="InterPro" id="IPR012675">
    <property type="entry name" value="Beta-grasp_dom_sf"/>
</dbReference>
<dbReference type="OrthoDB" id="9806195at2"/>
<dbReference type="SUPFAM" id="SSF54292">
    <property type="entry name" value="2Fe-2S ferredoxin-like"/>
    <property type="match status" value="1"/>
</dbReference>
<dbReference type="GO" id="GO:0051537">
    <property type="term" value="F:2 iron, 2 sulfur cluster binding"/>
    <property type="evidence" value="ECO:0007669"/>
    <property type="project" value="InterPro"/>
</dbReference>
<evidence type="ECO:0000313" key="2">
    <source>
        <dbReference type="EMBL" id="PEH72195.1"/>
    </source>
</evidence>
<accession>A0A2A7U1E8</accession>
<dbReference type="EMBL" id="PDDV01000013">
    <property type="protein sequence ID" value="PEH72195.1"/>
    <property type="molecule type" value="Genomic_DNA"/>
</dbReference>
<feature type="domain" description="2Fe-2S ferredoxin-type" evidence="1">
    <location>
        <begin position="25"/>
        <end position="107"/>
    </location>
</feature>
<dbReference type="PROSITE" id="PS00197">
    <property type="entry name" value="2FE2S_FER_1"/>
    <property type="match status" value="1"/>
</dbReference>
<dbReference type="InterPro" id="IPR036010">
    <property type="entry name" value="2Fe-2S_ferredoxin-like_sf"/>
</dbReference>
<dbReference type="RefSeq" id="WP_005288099.1">
    <property type="nucleotide sequence ID" value="NZ_CABKPF010000083.1"/>
</dbReference>
<dbReference type="PROSITE" id="PS51085">
    <property type="entry name" value="2FE2S_FER_2"/>
    <property type="match status" value="1"/>
</dbReference>
<comment type="caution">
    <text evidence="2">The sequence shown here is derived from an EMBL/GenBank/DDBJ whole genome shotgun (WGS) entry which is preliminary data.</text>
</comment>
<evidence type="ECO:0000259" key="1">
    <source>
        <dbReference type="PROSITE" id="PS51085"/>
    </source>
</evidence>
<protein>
    <submittedName>
        <fullName evidence="2">Ferredoxin</fullName>
    </submittedName>
</protein>
<name>A0A2A7U1E8_EDWTA</name>
<sequence>MSQHALDAAVETAASESDGCAPVRYRIRLARSGRQVDHLDDGGSLLASLERQQVALEYQCRSGFCGACRCRLLRGRVSYRQPPLAFLQADEILPCCCQVQQDIELDL</sequence>
<dbReference type="InterPro" id="IPR006058">
    <property type="entry name" value="2Fe2S_fd_BS"/>
</dbReference>
<dbReference type="Gene3D" id="3.10.20.30">
    <property type="match status" value="1"/>
</dbReference>
<dbReference type="NCBIfam" id="NF007985">
    <property type="entry name" value="PRK10713.1"/>
    <property type="match status" value="1"/>
</dbReference>
<dbReference type="GeneID" id="93124694"/>
<dbReference type="CDD" id="cd00207">
    <property type="entry name" value="fer2"/>
    <property type="match status" value="1"/>
</dbReference>
<dbReference type="STRING" id="636.AAW15_05260"/>
<proteinExistence type="predicted"/>
<gene>
    <name evidence="2" type="ORF">CRM76_09820</name>
</gene>
<reference evidence="3" key="1">
    <citation type="submission" date="2017-09" db="EMBL/GenBank/DDBJ databases">
        <title>FDA dAtabase for Regulatory Grade micrObial Sequences (FDA-ARGOS): Supporting development and validation of Infectious Disease Dx tests.</title>
        <authorList>
            <person name="Goldberg B."/>
            <person name="Campos J."/>
            <person name="Tallon L."/>
            <person name="Sadzewicz L."/>
            <person name="Ott S."/>
            <person name="Zhao X."/>
            <person name="Nagaraj S."/>
            <person name="Vavikolanu K."/>
            <person name="Aluvathingal J."/>
            <person name="Nadendla S."/>
            <person name="Geyer C."/>
            <person name="Sichtig H."/>
        </authorList>
    </citation>
    <scope>NUCLEOTIDE SEQUENCE [LARGE SCALE GENOMIC DNA]</scope>
    <source>
        <strain evidence="3">FDAARGOS_370</strain>
    </source>
</reference>
<dbReference type="Proteomes" id="UP000219788">
    <property type="component" value="Unassembled WGS sequence"/>
</dbReference>
<dbReference type="AlphaFoldDB" id="A0A2A7U1E8"/>
<dbReference type="InterPro" id="IPR001041">
    <property type="entry name" value="2Fe-2S_ferredoxin-type"/>
</dbReference>
<organism evidence="2 3">
    <name type="scientific">Edwardsiella tarda</name>
    <dbReference type="NCBI Taxonomy" id="636"/>
    <lineage>
        <taxon>Bacteria</taxon>
        <taxon>Pseudomonadati</taxon>
        <taxon>Pseudomonadota</taxon>
        <taxon>Gammaproteobacteria</taxon>
        <taxon>Enterobacterales</taxon>
        <taxon>Hafniaceae</taxon>
        <taxon>Edwardsiella</taxon>
    </lineage>
</organism>